<dbReference type="EMBL" id="CP032489">
    <property type="protein sequence ID" value="AYD49461.1"/>
    <property type="molecule type" value="Genomic_DNA"/>
</dbReference>
<dbReference type="KEGG" id="ark:D6B99_14745"/>
<dbReference type="Gene3D" id="3.40.50.1700">
    <property type="entry name" value="Glycoside hydrolase family 3 C-terminal domain"/>
    <property type="match status" value="1"/>
</dbReference>
<dbReference type="GO" id="GO:0005975">
    <property type="term" value="P:carbohydrate metabolic process"/>
    <property type="evidence" value="ECO:0007669"/>
    <property type="project" value="InterPro"/>
</dbReference>
<proteinExistence type="predicted"/>
<dbReference type="GO" id="GO:0004553">
    <property type="term" value="F:hydrolase activity, hydrolyzing O-glycosyl compounds"/>
    <property type="evidence" value="ECO:0007669"/>
    <property type="project" value="InterPro"/>
</dbReference>
<evidence type="ECO:0000313" key="3">
    <source>
        <dbReference type="EMBL" id="AYD49461.1"/>
    </source>
</evidence>
<reference evidence="3 4" key="1">
    <citation type="submission" date="2018-09" db="EMBL/GenBank/DDBJ databases">
        <title>Arachidicoccus sp. nov., a bacterium isolated from soil.</title>
        <authorList>
            <person name="Weon H.-Y."/>
            <person name="Kwon S.-W."/>
            <person name="Lee S.A."/>
        </authorList>
    </citation>
    <scope>NUCLEOTIDE SEQUENCE [LARGE SCALE GENOMIC DNA]</scope>
    <source>
        <strain evidence="3 4">KIS59-12</strain>
    </source>
</reference>
<gene>
    <name evidence="3" type="ORF">D6B99_14745</name>
</gene>
<dbReference type="Pfam" id="PF00144">
    <property type="entry name" value="Beta-lactamase"/>
    <property type="match status" value="1"/>
</dbReference>
<sequence>MGKTVLLLLSILLIRSTTIRSSAQTHNENLKTLRKMKAIEKAIVLLNNRQAIIPVRQLEKRKIVSISFGLANQISFDSLLNKYSPLSYLNADKYKDSTDLNDLEDDLKYYNTVIVAIDNSEVSIPKVQNFLEDISKRKDLIIAFFGDGSSLKNLNRISTPVIWCPKNNLEASIVVPQIIFGGIAAEARLAQRYSTQYPKGAGYTTLVTRLKYTIPEEVGINSNDLLVIDSIAGQAIREQAAPGMVVLAATHGKVIFNKAYGYHTYAKILPDKVSDIFDMASVTKITATTPVVMHLVEEGRLSLDSTIGYYLARARKTPMNKIQVREVMLHQAGFIPFIPFQSYLKPSDHSADSSAAYPTKVANCYYIKKDFFNNYMWPKMLYSPIVTRGKYVYSDISMYVMQQIVEQLTETPLNTYVLRKFYYPLGMHSTGYLPLNRFGEDRIIPTEDDTSFRKTLLLGTVHDEGAALKGGVAGHAGLFANSIDLATYYQMLLNKGNYGGKQYFKPSTVETFIKKESKVSRRGYGFDRADRTQEYPSKLASSQTFGHTGYTGTCVWVDPSRDLVFIFLSNRVNPIRSTVLYKLNVRSHIQDVFNRAIDDAKRLQ</sequence>
<dbReference type="InterPro" id="IPR001466">
    <property type="entry name" value="Beta-lactam-related"/>
</dbReference>
<name>A0A386HUW1_9BACT</name>
<feature type="domain" description="Beta-lactamase-related" evidence="2">
    <location>
        <begin position="232"/>
        <end position="578"/>
    </location>
</feature>
<dbReference type="PANTHER" id="PTHR43283">
    <property type="entry name" value="BETA-LACTAMASE-RELATED"/>
    <property type="match status" value="1"/>
</dbReference>
<dbReference type="InterPro" id="IPR050789">
    <property type="entry name" value="Diverse_Enzym_Activities"/>
</dbReference>
<dbReference type="InterPro" id="IPR012338">
    <property type="entry name" value="Beta-lactam/transpept-like"/>
</dbReference>
<dbReference type="Proteomes" id="UP000266118">
    <property type="component" value="Chromosome"/>
</dbReference>
<evidence type="ECO:0000313" key="4">
    <source>
        <dbReference type="Proteomes" id="UP000266118"/>
    </source>
</evidence>
<protein>
    <submittedName>
        <fullName evidence="3">Beta-N-acetylglucosaminidase</fullName>
    </submittedName>
</protein>
<dbReference type="AlphaFoldDB" id="A0A386HUW1"/>
<accession>A0A386HUW1</accession>
<keyword evidence="1" id="KW-0378">Hydrolase</keyword>
<dbReference type="PANTHER" id="PTHR43283:SF11">
    <property type="entry name" value="BETA-LACTAMASE-RELATED DOMAIN-CONTAINING PROTEIN"/>
    <property type="match status" value="1"/>
</dbReference>
<dbReference type="SUPFAM" id="SSF56601">
    <property type="entry name" value="beta-lactamase/transpeptidase-like"/>
    <property type="match status" value="1"/>
</dbReference>
<dbReference type="InterPro" id="IPR036881">
    <property type="entry name" value="Glyco_hydro_3_C_sf"/>
</dbReference>
<dbReference type="Gene3D" id="3.40.710.10">
    <property type="entry name" value="DD-peptidase/beta-lactamase superfamily"/>
    <property type="match status" value="1"/>
</dbReference>
<keyword evidence="4" id="KW-1185">Reference proteome</keyword>
<organism evidence="3 4">
    <name type="scientific">Arachidicoccus soli</name>
    <dbReference type="NCBI Taxonomy" id="2341117"/>
    <lineage>
        <taxon>Bacteria</taxon>
        <taxon>Pseudomonadati</taxon>
        <taxon>Bacteroidota</taxon>
        <taxon>Chitinophagia</taxon>
        <taxon>Chitinophagales</taxon>
        <taxon>Chitinophagaceae</taxon>
        <taxon>Arachidicoccus</taxon>
    </lineage>
</organism>
<dbReference type="OrthoDB" id="9805821at2"/>
<evidence type="ECO:0000256" key="1">
    <source>
        <dbReference type="ARBA" id="ARBA00022801"/>
    </source>
</evidence>
<evidence type="ECO:0000259" key="2">
    <source>
        <dbReference type="Pfam" id="PF00144"/>
    </source>
</evidence>